<accession>A0AC35GAB4</accession>
<organism evidence="1 2">
    <name type="scientific">Panagrolaimus sp. PS1159</name>
    <dbReference type="NCBI Taxonomy" id="55785"/>
    <lineage>
        <taxon>Eukaryota</taxon>
        <taxon>Metazoa</taxon>
        <taxon>Ecdysozoa</taxon>
        <taxon>Nematoda</taxon>
        <taxon>Chromadorea</taxon>
        <taxon>Rhabditida</taxon>
        <taxon>Tylenchina</taxon>
        <taxon>Panagrolaimomorpha</taxon>
        <taxon>Panagrolaimoidea</taxon>
        <taxon>Panagrolaimidae</taxon>
        <taxon>Panagrolaimus</taxon>
    </lineage>
</organism>
<name>A0AC35GAB4_9BILA</name>
<reference evidence="2" key="1">
    <citation type="submission" date="2022-11" db="UniProtKB">
        <authorList>
            <consortium name="WormBaseParasite"/>
        </authorList>
    </citation>
    <scope>IDENTIFICATION</scope>
</reference>
<sequence>EYAHIYLFQQLFCGLNDARSDNTGVQFFAWHIDTELGECIVFETNDTMTNLRGTFDDLYTIPPSPTGTTLCKKLEVAKKCASSIPHDQKVEIGVPLLLHETLGNCDIQNALGFANQKISIFWTNDYYKPRKLPSLSSNVEFVFFGASHDFLPQETWIPNEEMVNALKNGKSDMIKSLHLRFQKMIGINKKDIGEGFERMRPTTTATYSPSKSTTAKILNAGLNILPFFQPKPVKVQQSTTISAPLEIQEKVDHSVIGDTLP</sequence>
<evidence type="ECO:0000313" key="2">
    <source>
        <dbReference type="WBParaSite" id="PS1159_v2.g2750.t1"/>
    </source>
</evidence>
<evidence type="ECO:0000313" key="1">
    <source>
        <dbReference type="Proteomes" id="UP000887580"/>
    </source>
</evidence>
<protein>
    <submittedName>
        <fullName evidence="2">Uncharacterized protein</fullName>
    </submittedName>
</protein>
<dbReference type="WBParaSite" id="PS1159_v2.g2750.t1">
    <property type="protein sequence ID" value="PS1159_v2.g2750.t1"/>
    <property type="gene ID" value="PS1159_v2.g2750"/>
</dbReference>
<proteinExistence type="predicted"/>
<dbReference type="Proteomes" id="UP000887580">
    <property type="component" value="Unplaced"/>
</dbReference>